<organism evidence="5 6">
    <name type="scientific">Niastella populi</name>
    <dbReference type="NCBI Taxonomy" id="550983"/>
    <lineage>
        <taxon>Bacteria</taxon>
        <taxon>Pseudomonadati</taxon>
        <taxon>Bacteroidota</taxon>
        <taxon>Chitinophagia</taxon>
        <taxon>Chitinophagales</taxon>
        <taxon>Chitinophagaceae</taxon>
        <taxon>Niastella</taxon>
    </lineage>
</organism>
<proteinExistence type="predicted"/>
<comment type="subcellular location">
    <subcellularLocation>
        <location evidence="1">Cell outer membrane</location>
    </subcellularLocation>
</comment>
<evidence type="ECO:0000313" key="5">
    <source>
        <dbReference type="EMBL" id="OQP68235.1"/>
    </source>
</evidence>
<dbReference type="Gene3D" id="2.40.170.20">
    <property type="entry name" value="TonB-dependent receptor, beta-barrel domain"/>
    <property type="match status" value="1"/>
</dbReference>
<accession>A0A1V9GC38</accession>
<dbReference type="STRING" id="550983.A4R26_00010"/>
<keyword evidence="6" id="KW-1185">Reference proteome</keyword>
<dbReference type="Proteomes" id="UP000192276">
    <property type="component" value="Unassembled WGS sequence"/>
</dbReference>
<feature type="domain" description="Outer membrane protein beta-barrel" evidence="4">
    <location>
        <begin position="385"/>
        <end position="845"/>
    </location>
</feature>
<evidence type="ECO:0000256" key="1">
    <source>
        <dbReference type="ARBA" id="ARBA00004442"/>
    </source>
</evidence>
<dbReference type="Pfam" id="PF14905">
    <property type="entry name" value="OMP_b-brl_3"/>
    <property type="match status" value="1"/>
</dbReference>
<reference evidence="6" key="1">
    <citation type="submission" date="2016-04" db="EMBL/GenBank/DDBJ databases">
        <authorList>
            <person name="Chen L."/>
            <person name="Zhuang W."/>
            <person name="Wang G."/>
        </authorList>
    </citation>
    <scope>NUCLEOTIDE SEQUENCE [LARGE SCALE GENOMIC DNA]</scope>
    <source>
        <strain evidence="6">208</strain>
    </source>
</reference>
<evidence type="ECO:0000259" key="4">
    <source>
        <dbReference type="Pfam" id="PF14905"/>
    </source>
</evidence>
<evidence type="ECO:0000256" key="3">
    <source>
        <dbReference type="ARBA" id="ARBA00023237"/>
    </source>
</evidence>
<evidence type="ECO:0000313" key="6">
    <source>
        <dbReference type="Proteomes" id="UP000192276"/>
    </source>
</evidence>
<keyword evidence="2" id="KW-0472">Membrane</keyword>
<name>A0A1V9GC38_9BACT</name>
<gene>
    <name evidence="5" type="ORF">A4R26_00010</name>
</gene>
<comment type="caution">
    <text evidence="5">The sequence shown here is derived from an EMBL/GenBank/DDBJ whole genome shotgun (WGS) entry which is preliminary data.</text>
</comment>
<dbReference type="InterPro" id="IPR036942">
    <property type="entry name" value="Beta-barrel_TonB_sf"/>
</dbReference>
<dbReference type="EMBL" id="LWBP01000001">
    <property type="protein sequence ID" value="OQP68235.1"/>
    <property type="molecule type" value="Genomic_DNA"/>
</dbReference>
<dbReference type="InterPro" id="IPR041700">
    <property type="entry name" value="OMP_b-brl_3"/>
</dbReference>
<dbReference type="AlphaFoldDB" id="A0A1V9GC38"/>
<protein>
    <recommendedName>
        <fullName evidence="4">Outer membrane protein beta-barrel domain-containing protein</fullName>
    </recommendedName>
</protein>
<evidence type="ECO:0000256" key="2">
    <source>
        <dbReference type="ARBA" id="ARBA00023136"/>
    </source>
</evidence>
<keyword evidence="3" id="KW-0998">Cell outer membrane</keyword>
<dbReference type="SUPFAM" id="SSF56935">
    <property type="entry name" value="Porins"/>
    <property type="match status" value="1"/>
</dbReference>
<dbReference type="GO" id="GO:0009279">
    <property type="term" value="C:cell outer membrane"/>
    <property type="evidence" value="ECO:0007669"/>
    <property type="project" value="UniProtKB-SubCell"/>
</dbReference>
<sequence>MPEASLSLLRLPDSMIIRRSLSGKNGFIFNHLKPGQYQLYVSNIGYRDTMLSITLTTADTVFNTGAIWLQPAVHSLVEVVVKAIIPPVITKNDTVIYNVSAFKTRPNATVEELLKKLPGIQVDKDGNITMQGEKIQKVFVDGKVFFLNDPKLATQNLLADMVDKVEAFNEKSERAKLTGIPDQDPGKVINLRLKPDKKKGLFGHGEGGLASQNRYGVKANANYFKGNTYLSGVGHSSNGGNLQGSGGTLNNRVNEGSLDYRSNFGEKLVITAGYRRGGNNSGNTVYNQRQTFLQDSSLLQDKETSRFDKQQHHTFTAKVQYTIDSVNSIRSDVSFNMLNNENGNNDYTAGQIIRSNTIYAVNDAFTNNNRSGARWNGAIGIQYDHRFKKAGRYVGISLHKGNSQSKGRTALQSLTRFYSEHGFTTDSLARDQLSFQNGNGHDYSVGITYTEPLARGQILDFSYSLGNGASKAKQEAFNYNGVTGKYDEPDSVASNSFESGNSSQQIALGYNYFRKKLQWQAGISLARNTQLNKDKSGRQTDVHQSITNIFPRASLLYSISKQKNLQVSYNGRNRPPSIQELQPIPDYTNPLLIRLGNPALKQEFTNEISLRYKDFNAAKNRSLFGQLQFNNTAHKIVNATRINSQGAQEQQSVNLEGNYTIGANIEYGISFGKGPNKGNVGFNTSARYDNAVNLVNAEKNIRKTYTWRQTVRAEYYINEKFGATASARFNGDWSNYSVDARKTTTLFWHNYNASLYYELPWHLSISSDINIAINEAQQNLAGTQAAVCNASIIKRLFKNQNGEIKLSAFDILNKSNSFSQFTGDNYIETAKTEVLKRVFVLSFRYNFRINKL</sequence>